<evidence type="ECO:0000313" key="2">
    <source>
        <dbReference type="EMBL" id="MCU4753884.1"/>
    </source>
</evidence>
<sequence>MFRPDTSSDDDSSGTDEIDHPLVARLYGSLTPMEWVFAPHRRYLADDLSGRVLDLGAGTGGMFEPVQAAADSELEYHAIEPDETMREQAATQARELGFPVDLRDARAEALPYPDNAFDVVLASVVFCTIADPEAALEEVVRVLKPGGEFRFFEHVRADGWRETGQDIVDPLWTRLAGGCHVNRDTVELFVAHEAFDVLEIERIRFGVFPATPFVRGKLRKRR</sequence>
<dbReference type="SUPFAM" id="SSF53335">
    <property type="entry name" value="S-adenosyl-L-methionine-dependent methyltransferases"/>
    <property type="match status" value="1"/>
</dbReference>
<keyword evidence="2" id="KW-0808">Transferase</keyword>
<keyword evidence="2" id="KW-0489">Methyltransferase</keyword>
<proteinExistence type="predicted"/>
<dbReference type="AlphaFoldDB" id="A0AAP2ZAW3"/>
<dbReference type="InterPro" id="IPR013216">
    <property type="entry name" value="Methyltransf_11"/>
</dbReference>
<dbReference type="Gene3D" id="3.40.50.150">
    <property type="entry name" value="Vaccinia Virus protein VP39"/>
    <property type="match status" value="1"/>
</dbReference>
<feature type="domain" description="Methyltransferase type 11" evidence="1">
    <location>
        <begin position="53"/>
        <end position="150"/>
    </location>
</feature>
<reference evidence="2 3" key="1">
    <citation type="submission" date="2022-09" db="EMBL/GenBank/DDBJ databases">
        <title>Enrichment on poylsaccharides allowed isolation of novel metabolic and taxonomic groups of Haloarchaea.</title>
        <authorList>
            <person name="Sorokin D.Y."/>
            <person name="Elcheninov A.G."/>
            <person name="Khizhniak T.V."/>
            <person name="Kolganova T.V."/>
            <person name="Kublanov I.V."/>
        </authorList>
    </citation>
    <scope>NUCLEOTIDE SEQUENCE [LARGE SCALE GENOMIC DNA]</scope>
    <source>
        <strain evidence="2 3">AArc-curdl1</strain>
    </source>
</reference>
<dbReference type="GO" id="GO:0032259">
    <property type="term" value="P:methylation"/>
    <property type="evidence" value="ECO:0007669"/>
    <property type="project" value="UniProtKB-KW"/>
</dbReference>
<accession>A0AAP2ZAW3</accession>
<dbReference type="PANTHER" id="PTHR45036:SF1">
    <property type="entry name" value="METHYLTRANSFERASE LIKE 7A"/>
    <property type="match status" value="1"/>
</dbReference>
<dbReference type="Proteomes" id="UP001321047">
    <property type="component" value="Unassembled WGS sequence"/>
</dbReference>
<organism evidence="2 3">
    <name type="scientific">Natronosalvus hydrolyticus</name>
    <dbReference type="NCBI Taxonomy" id="2979988"/>
    <lineage>
        <taxon>Archaea</taxon>
        <taxon>Methanobacteriati</taxon>
        <taxon>Methanobacteriota</taxon>
        <taxon>Stenosarchaea group</taxon>
        <taxon>Halobacteria</taxon>
        <taxon>Halobacteriales</taxon>
        <taxon>Natrialbaceae</taxon>
        <taxon>Natronosalvus</taxon>
    </lineage>
</organism>
<name>A0AAP2ZAW3_9EURY</name>
<dbReference type="GO" id="GO:0008757">
    <property type="term" value="F:S-adenosylmethionine-dependent methyltransferase activity"/>
    <property type="evidence" value="ECO:0007669"/>
    <property type="project" value="InterPro"/>
</dbReference>
<dbReference type="InterPro" id="IPR029063">
    <property type="entry name" value="SAM-dependent_MTases_sf"/>
</dbReference>
<dbReference type="EMBL" id="JAOPJZ010000024">
    <property type="protein sequence ID" value="MCU4753884.1"/>
    <property type="molecule type" value="Genomic_DNA"/>
</dbReference>
<dbReference type="PANTHER" id="PTHR45036">
    <property type="entry name" value="METHYLTRANSFERASE LIKE 7B"/>
    <property type="match status" value="1"/>
</dbReference>
<gene>
    <name evidence="2" type="ORF">OB919_18180</name>
</gene>
<evidence type="ECO:0000313" key="3">
    <source>
        <dbReference type="Proteomes" id="UP001321047"/>
    </source>
</evidence>
<dbReference type="InterPro" id="IPR052356">
    <property type="entry name" value="Thiol_S-MT"/>
</dbReference>
<comment type="caution">
    <text evidence="2">The sequence shown here is derived from an EMBL/GenBank/DDBJ whole genome shotgun (WGS) entry which is preliminary data.</text>
</comment>
<keyword evidence="3" id="KW-1185">Reference proteome</keyword>
<dbReference type="RefSeq" id="WP_342810192.1">
    <property type="nucleotide sequence ID" value="NZ_JAOPJZ010000024.1"/>
</dbReference>
<dbReference type="Pfam" id="PF08241">
    <property type="entry name" value="Methyltransf_11"/>
    <property type="match status" value="1"/>
</dbReference>
<evidence type="ECO:0000259" key="1">
    <source>
        <dbReference type="Pfam" id="PF08241"/>
    </source>
</evidence>
<dbReference type="CDD" id="cd02440">
    <property type="entry name" value="AdoMet_MTases"/>
    <property type="match status" value="1"/>
</dbReference>
<protein>
    <submittedName>
        <fullName evidence="2">Class I SAM-dependent methyltransferase</fullName>
    </submittedName>
</protein>